<accession>A0A839XNJ6</accession>
<dbReference type="EMBL" id="JACIBS010000001">
    <property type="protein sequence ID" value="MBB3664217.1"/>
    <property type="molecule type" value="Genomic_DNA"/>
</dbReference>
<sequence>MNVEILDPRVDPEPSGWAGFVGSHGLHPVWRYPLLRLEAWTARNPPVLAVVRDHGLVVGGLQVMVCRSWRTGRFGPPVTRRPVRWRPRWAEVYLPLHSGYPAAAFHPDADAPAAVREFERALVRWVGPGLLGVLYRAMTAELADAMSGPGRPRREIDPAAGLRPPETFDAWRASLADDVRATIDEIDAGPDVRTDVGAGRDDLDATELAALLNAHRARQDARAWSGGQRSRFAGLHMDTRSPVSPAYLDALLRRSNVLTRTYRTAAGRLLGFNTMINDRATAAFHHWAALSRQDGGQPGLYLHAYAQAVAKAIERGTTELTAGRAMLDEKAALGFHDTRELHTVAAPRPLLGDRWSAAAWRRRPGSTRPRQHVPGA</sequence>
<gene>
    <name evidence="1" type="ORF">FB384_003121</name>
</gene>
<organism evidence="1 2">
    <name type="scientific">Prauserella sediminis</name>
    <dbReference type="NCBI Taxonomy" id="577680"/>
    <lineage>
        <taxon>Bacteria</taxon>
        <taxon>Bacillati</taxon>
        <taxon>Actinomycetota</taxon>
        <taxon>Actinomycetes</taxon>
        <taxon>Pseudonocardiales</taxon>
        <taxon>Pseudonocardiaceae</taxon>
        <taxon>Prauserella</taxon>
        <taxon>Prauserella salsuginis group</taxon>
    </lineage>
</organism>
<keyword evidence="2" id="KW-1185">Reference proteome</keyword>
<dbReference type="AlphaFoldDB" id="A0A839XNJ6"/>
<comment type="caution">
    <text evidence="1">The sequence shown here is derived from an EMBL/GenBank/DDBJ whole genome shotgun (WGS) entry which is preliminary data.</text>
</comment>
<evidence type="ECO:0008006" key="3">
    <source>
        <dbReference type="Google" id="ProtNLM"/>
    </source>
</evidence>
<protein>
    <recommendedName>
        <fullName evidence="3">BioF2-like acetyltransferase domain-containing protein</fullName>
    </recommendedName>
</protein>
<name>A0A839XNJ6_9PSEU</name>
<dbReference type="Proteomes" id="UP000564573">
    <property type="component" value="Unassembled WGS sequence"/>
</dbReference>
<evidence type="ECO:0000313" key="2">
    <source>
        <dbReference type="Proteomes" id="UP000564573"/>
    </source>
</evidence>
<evidence type="ECO:0000313" key="1">
    <source>
        <dbReference type="EMBL" id="MBB3664217.1"/>
    </source>
</evidence>
<dbReference type="RefSeq" id="WP_228726037.1">
    <property type="nucleotide sequence ID" value="NZ_JACIBS010000001.1"/>
</dbReference>
<proteinExistence type="predicted"/>
<reference evidence="1 2" key="1">
    <citation type="submission" date="2020-08" db="EMBL/GenBank/DDBJ databases">
        <title>Sequencing the genomes of 1000 actinobacteria strains.</title>
        <authorList>
            <person name="Klenk H.-P."/>
        </authorList>
    </citation>
    <scope>NUCLEOTIDE SEQUENCE [LARGE SCALE GENOMIC DNA]</scope>
    <source>
        <strain evidence="1 2">DSM 45267</strain>
    </source>
</reference>